<keyword evidence="2" id="KW-1185">Reference proteome</keyword>
<evidence type="ECO:0000313" key="1">
    <source>
        <dbReference type="EMBL" id="VDO41237.1"/>
    </source>
</evidence>
<dbReference type="EMBL" id="UZAF01017400">
    <property type="protein sequence ID" value="VDO41237.1"/>
    <property type="molecule type" value="Genomic_DNA"/>
</dbReference>
<sequence length="100" mass="11071">MLFRIRNKAGGSIIILSRESHGCDIVSSSCQIDGAFSSSYTSNMLCNAPRTCSFMDSSFSRVSISRYDPITLIFREDRETFALRVKNVFSNGSTPSSLNI</sequence>
<evidence type="ECO:0000313" key="2">
    <source>
        <dbReference type="Proteomes" id="UP000268014"/>
    </source>
</evidence>
<dbReference type="AlphaFoldDB" id="A0A0N4WIN7"/>
<organism evidence="3">
    <name type="scientific">Haemonchus placei</name>
    <name type="common">Barber's pole worm</name>
    <dbReference type="NCBI Taxonomy" id="6290"/>
    <lineage>
        <taxon>Eukaryota</taxon>
        <taxon>Metazoa</taxon>
        <taxon>Ecdysozoa</taxon>
        <taxon>Nematoda</taxon>
        <taxon>Chromadorea</taxon>
        <taxon>Rhabditida</taxon>
        <taxon>Rhabditina</taxon>
        <taxon>Rhabditomorpha</taxon>
        <taxon>Strongyloidea</taxon>
        <taxon>Trichostrongylidae</taxon>
        <taxon>Haemonchus</taxon>
    </lineage>
</organism>
<reference evidence="1 2" key="2">
    <citation type="submission" date="2018-11" db="EMBL/GenBank/DDBJ databases">
        <authorList>
            <consortium name="Pathogen Informatics"/>
        </authorList>
    </citation>
    <scope>NUCLEOTIDE SEQUENCE [LARGE SCALE GENOMIC DNA]</scope>
    <source>
        <strain evidence="1 2">MHpl1</strain>
    </source>
</reference>
<evidence type="ECO:0000313" key="3">
    <source>
        <dbReference type="WBParaSite" id="HPLM_0001083201-mRNA-1"/>
    </source>
</evidence>
<name>A0A0N4WIN7_HAEPC</name>
<gene>
    <name evidence="1" type="ORF">HPLM_LOCUS10824</name>
</gene>
<dbReference type="Proteomes" id="UP000268014">
    <property type="component" value="Unassembled WGS sequence"/>
</dbReference>
<dbReference type="WBParaSite" id="HPLM_0001083201-mRNA-1">
    <property type="protein sequence ID" value="HPLM_0001083201-mRNA-1"/>
    <property type="gene ID" value="HPLM_0001083201"/>
</dbReference>
<reference evidence="3" key="1">
    <citation type="submission" date="2017-02" db="UniProtKB">
        <authorList>
            <consortium name="WormBaseParasite"/>
        </authorList>
    </citation>
    <scope>IDENTIFICATION</scope>
</reference>
<proteinExistence type="predicted"/>
<accession>A0A0N4WIN7</accession>
<protein>
    <submittedName>
        <fullName evidence="3">Phlebovirus glycoprotein G2 fusion domain-containing protein</fullName>
    </submittedName>
</protein>